<gene>
    <name evidence="1" type="ORF">K1T71_003023</name>
</gene>
<name>A0ACC1DAF5_9NEOP</name>
<dbReference type="EMBL" id="CM034391">
    <property type="protein sequence ID" value="KAJ0180938.1"/>
    <property type="molecule type" value="Genomic_DNA"/>
</dbReference>
<reference evidence="1 2" key="1">
    <citation type="journal article" date="2021" name="Front. Genet.">
        <title>Chromosome-Level Genome Assembly Reveals Significant Gene Expansion in the Toll and IMD Signaling Pathways of Dendrolimus kikuchii.</title>
        <authorList>
            <person name="Zhou J."/>
            <person name="Wu P."/>
            <person name="Xiong Z."/>
            <person name="Liu N."/>
            <person name="Zhao N."/>
            <person name="Ji M."/>
            <person name="Qiu Y."/>
            <person name="Yang B."/>
        </authorList>
    </citation>
    <scope>NUCLEOTIDE SEQUENCE [LARGE SCALE GENOMIC DNA]</scope>
    <source>
        <strain evidence="1">Ann1</strain>
    </source>
</reference>
<sequence>MWKRYFVFSLLVYIVPLGSTSSLLCGRTKEVELGSNTGAGAALALALVRSPVAPQAPCQLRLSAPEAAAFAVRLIDVKESLVDWERDVQSPSQSVSGRKWSGRTPAHAQDTASGQAAPVNNSTDACKLLIYIGDAKNPIWRLSLCGGNAAAIAARAGTKLLPPKVKIIWNPPTSPYQQTEKLRLVVTAINSGAICNNDSQFICGVTSLCISSYLVCDGVRHCPGGEDEDSSACAHRRDPPLLELLRRFAARNQELLGLDQTEGVTKPSVIMKISEGEKPSNAFMEFAAALKPYGPWSYLVVGMMVCATILMFCLAWECCCKRSKPSDTPLNIPPSCMDLSPTVTVTAASQQLFTQPLPSPPEYEPPPTYSSLFPRAFKSSPTPVPHCSHQEPPD</sequence>
<proteinExistence type="predicted"/>
<organism evidence="1 2">
    <name type="scientific">Dendrolimus kikuchii</name>
    <dbReference type="NCBI Taxonomy" id="765133"/>
    <lineage>
        <taxon>Eukaryota</taxon>
        <taxon>Metazoa</taxon>
        <taxon>Ecdysozoa</taxon>
        <taxon>Arthropoda</taxon>
        <taxon>Hexapoda</taxon>
        <taxon>Insecta</taxon>
        <taxon>Pterygota</taxon>
        <taxon>Neoptera</taxon>
        <taxon>Endopterygota</taxon>
        <taxon>Lepidoptera</taxon>
        <taxon>Glossata</taxon>
        <taxon>Ditrysia</taxon>
        <taxon>Bombycoidea</taxon>
        <taxon>Lasiocampidae</taxon>
        <taxon>Dendrolimus</taxon>
    </lineage>
</organism>
<evidence type="ECO:0000313" key="2">
    <source>
        <dbReference type="Proteomes" id="UP000824533"/>
    </source>
</evidence>
<accession>A0ACC1DAF5</accession>
<keyword evidence="2" id="KW-1185">Reference proteome</keyword>
<comment type="caution">
    <text evidence="1">The sequence shown here is derived from an EMBL/GenBank/DDBJ whole genome shotgun (WGS) entry which is preliminary data.</text>
</comment>
<evidence type="ECO:0000313" key="1">
    <source>
        <dbReference type="EMBL" id="KAJ0180938.1"/>
    </source>
</evidence>
<dbReference type="Proteomes" id="UP000824533">
    <property type="component" value="Linkage Group LG05"/>
</dbReference>
<protein>
    <submittedName>
        <fullName evidence="1">Uncharacterized protein</fullName>
    </submittedName>
</protein>